<reference evidence="2 3" key="1">
    <citation type="submission" date="2023-02" db="EMBL/GenBank/DDBJ databases">
        <title>LHISI_Scaffold_Assembly.</title>
        <authorList>
            <person name="Stuart O.P."/>
            <person name="Cleave R."/>
            <person name="Magrath M.J.L."/>
            <person name="Mikheyev A.S."/>
        </authorList>
    </citation>
    <scope>NUCLEOTIDE SEQUENCE [LARGE SCALE GENOMIC DNA]</scope>
    <source>
        <strain evidence="2">Daus_M_001</strain>
        <tissue evidence="2">Leg muscle</tissue>
    </source>
</reference>
<dbReference type="Proteomes" id="UP001159363">
    <property type="component" value="Chromosome 12"/>
</dbReference>
<organism evidence="2 3">
    <name type="scientific">Dryococelus australis</name>
    <dbReference type="NCBI Taxonomy" id="614101"/>
    <lineage>
        <taxon>Eukaryota</taxon>
        <taxon>Metazoa</taxon>
        <taxon>Ecdysozoa</taxon>
        <taxon>Arthropoda</taxon>
        <taxon>Hexapoda</taxon>
        <taxon>Insecta</taxon>
        <taxon>Pterygota</taxon>
        <taxon>Neoptera</taxon>
        <taxon>Polyneoptera</taxon>
        <taxon>Phasmatodea</taxon>
        <taxon>Verophasmatodea</taxon>
        <taxon>Anareolatae</taxon>
        <taxon>Phasmatidae</taxon>
        <taxon>Eurycanthinae</taxon>
        <taxon>Dryococelus</taxon>
    </lineage>
</organism>
<keyword evidence="3" id="KW-1185">Reference proteome</keyword>
<sequence length="463" mass="51611">MHIIVGINGIIVKLSHAKLFYTNEKYIFDILLVYQSKELRWKGHQGEPGSIPGRVTVFSQVGIVPDDAVSRRVFLGISRFRRPSNPAPLHIHLKIALIGSQGLAVKSRPNLFTRSITLERWRGVVTFERLLTSRMNRVRPLADRIFALGKSTKRCRWSAGFLGDLPFPYLRIPSLKILIGNDLVGTLAAENYPMPKSPQEKTLFVPNLSARLSPRQTGFKSPFGSPDFHKLESCRTMPLVGGFSRGSPVSPAPSFRRYSTFTSITLNGSQDLAAKNHPNLFTHSLTLTWVELIQRIATISQRNHELRLSRYKPVKSIACFKISAVHGRAIKSADLTVNRLYDDVRHRPQLYTCCSCALGGRRLIAIYVLLLRTRRSPPHSYIRAALAHSAVAASYGRRRRARKGREDVLIWAERRACLLISKMSPAPVVEEVRGRGCSGVGTSRGCPSSAAQASCCNKTPTPL</sequence>
<evidence type="ECO:0000313" key="3">
    <source>
        <dbReference type="Proteomes" id="UP001159363"/>
    </source>
</evidence>
<evidence type="ECO:0000313" key="2">
    <source>
        <dbReference type="EMBL" id="KAJ8870521.1"/>
    </source>
</evidence>
<evidence type="ECO:0000256" key="1">
    <source>
        <dbReference type="SAM" id="MobiDB-lite"/>
    </source>
</evidence>
<accession>A0ABQ9GFV1</accession>
<dbReference type="EMBL" id="JARBHB010000013">
    <property type="protein sequence ID" value="KAJ8870521.1"/>
    <property type="molecule type" value="Genomic_DNA"/>
</dbReference>
<protein>
    <submittedName>
        <fullName evidence="2">Uncharacterized protein</fullName>
    </submittedName>
</protein>
<feature type="region of interest" description="Disordered" evidence="1">
    <location>
        <begin position="442"/>
        <end position="463"/>
    </location>
</feature>
<proteinExistence type="predicted"/>
<comment type="caution">
    <text evidence="2">The sequence shown here is derived from an EMBL/GenBank/DDBJ whole genome shotgun (WGS) entry which is preliminary data.</text>
</comment>
<gene>
    <name evidence="2" type="ORF">PR048_029544</name>
</gene>
<name>A0ABQ9GFV1_9NEOP</name>
<feature type="compositionally biased region" description="Polar residues" evidence="1">
    <location>
        <begin position="445"/>
        <end position="463"/>
    </location>
</feature>